<reference evidence="2 3" key="1">
    <citation type="journal article" date="2011" name="Nat. Biotechnol.">
        <title>Comparative genomic analysis of the thermophilic biomass-degrading fungi Myceliophthora thermophila and Thielavia terrestris.</title>
        <authorList>
            <person name="Berka R.M."/>
            <person name="Grigoriev I.V."/>
            <person name="Otillar R."/>
            <person name="Salamov A."/>
            <person name="Grimwood J."/>
            <person name="Reid I."/>
            <person name="Ishmael N."/>
            <person name="John T."/>
            <person name="Darmond C."/>
            <person name="Moisan M.-C."/>
            <person name="Henrissat B."/>
            <person name="Coutinho P.M."/>
            <person name="Lombard V."/>
            <person name="Natvig D.O."/>
            <person name="Lindquist E."/>
            <person name="Schmutz J."/>
            <person name="Lucas S."/>
            <person name="Harris P."/>
            <person name="Powlowski J."/>
            <person name="Bellemare A."/>
            <person name="Taylor D."/>
            <person name="Butler G."/>
            <person name="de Vries R.P."/>
            <person name="Allijn I.E."/>
            <person name="van den Brink J."/>
            <person name="Ushinsky S."/>
            <person name="Storms R."/>
            <person name="Powell A.J."/>
            <person name="Paulsen I.T."/>
            <person name="Elbourne L.D.H."/>
            <person name="Baker S.E."/>
            <person name="Magnuson J."/>
            <person name="LaBoissiere S."/>
            <person name="Clutterbuck A.J."/>
            <person name="Martinez D."/>
            <person name="Wogulis M."/>
            <person name="de Leon A.L."/>
            <person name="Rey M.W."/>
            <person name="Tsang A."/>
        </authorList>
    </citation>
    <scope>NUCLEOTIDE SEQUENCE [LARGE SCALE GENOMIC DNA]</scope>
    <source>
        <strain evidence="3">ATCC 42464 / BCRC 31852 / DSM 1799</strain>
    </source>
</reference>
<gene>
    <name evidence="2" type="ORF">MYCTH_47994</name>
</gene>
<evidence type="ECO:0008006" key="4">
    <source>
        <dbReference type="Google" id="ProtNLM"/>
    </source>
</evidence>
<dbReference type="KEGG" id="mtm:MYCTH_47994"/>
<dbReference type="eggNOG" id="ENOG502T5E8">
    <property type="taxonomic scope" value="Eukaryota"/>
</dbReference>
<name>G2Q8M5_THET4</name>
<evidence type="ECO:0000256" key="1">
    <source>
        <dbReference type="SAM" id="MobiDB-lite"/>
    </source>
</evidence>
<evidence type="ECO:0000313" key="2">
    <source>
        <dbReference type="EMBL" id="AEO57074.1"/>
    </source>
</evidence>
<dbReference type="Gene3D" id="1.10.10.10">
    <property type="entry name" value="Winged helix-like DNA-binding domain superfamily/Winged helix DNA-binding domain"/>
    <property type="match status" value="1"/>
</dbReference>
<accession>G2Q8M5</accession>
<dbReference type="InterPro" id="IPR036388">
    <property type="entry name" value="WH-like_DNA-bd_sf"/>
</dbReference>
<dbReference type="SUPFAM" id="SSF46689">
    <property type="entry name" value="Homeodomain-like"/>
    <property type="match status" value="1"/>
</dbReference>
<dbReference type="Proteomes" id="UP000007322">
    <property type="component" value="Chromosome 2"/>
</dbReference>
<dbReference type="VEuPathDB" id="FungiDB:MYCTH_47994"/>
<organism evidence="2 3">
    <name type="scientific">Thermothelomyces thermophilus (strain ATCC 42464 / BCRC 31852 / DSM 1799)</name>
    <name type="common">Sporotrichum thermophile</name>
    <dbReference type="NCBI Taxonomy" id="573729"/>
    <lineage>
        <taxon>Eukaryota</taxon>
        <taxon>Fungi</taxon>
        <taxon>Dikarya</taxon>
        <taxon>Ascomycota</taxon>
        <taxon>Pezizomycotina</taxon>
        <taxon>Sordariomycetes</taxon>
        <taxon>Sordariomycetidae</taxon>
        <taxon>Sordariales</taxon>
        <taxon>Chaetomiaceae</taxon>
        <taxon>Thermothelomyces</taxon>
    </lineage>
</organism>
<dbReference type="OrthoDB" id="5150811at2759"/>
<evidence type="ECO:0000313" key="3">
    <source>
        <dbReference type="Proteomes" id="UP000007322"/>
    </source>
</evidence>
<keyword evidence="3" id="KW-1185">Reference proteome</keyword>
<dbReference type="RefSeq" id="XP_003662319.1">
    <property type="nucleotide sequence ID" value="XM_003662271.1"/>
</dbReference>
<dbReference type="AlphaFoldDB" id="G2Q8M5"/>
<dbReference type="InParanoid" id="G2Q8M5"/>
<dbReference type="InterPro" id="IPR009057">
    <property type="entry name" value="Homeodomain-like_sf"/>
</dbReference>
<dbReference type="OMA" id="AKNPPTY"/>
<sequence length="103" mass="11581">MGINLDDFARKLTANHSRNKELSPELRVAICALIAAGRSERSLASLFGVSRHAIHHAVKLWESHNTFESRPRTGRPRVLTRKAKRNTARMVKNGPTFDHKSPS</sequence>
<dbReference type="HOGENOM" id="CLU_160125_0_0_1"/>
<feature type="region of interest" description="Disordered" evidence="1">
    <location>
        <begin position="67"/>
        <end position="103"/>
    </location>
</feature>
<feature type="compositionally biased region" description="Basic residues" evidence="1">
    <location>
        <begin position="72"/>
        <end position="87"/>
    </location>
</feature>
<protein>
    <recommendedName>
        <fullName evidence="4">Transposase Tc1-like domain-containing protein</fullName>
    </recommendedName>
</protein>
<dbReference type="GeneID" id="11512372"/>
<dbReference type="EMBL" id="CP003003">
    <property type="protein sequence ID" value="AEO57074.1"/>
    <property type="molecule type" value="Genomic_DNA"/>
</dbReference>
<proteinExistence type="predicted"/>